<feature type="non-terminal residue" evidence="2">
    <location>
        <position position="633"/>
    </location>
</feature>
<comment type="caution">
    <text evidence="2">The sequence shown here is derived from an EMBL/GenBank/DDBJ whole genome shotgun (WGS) entry which is preliminary data.</text>
</comment>
<name>A0A6S7J161_PARCT</name>
<evidence type="ECO:0000259" key="1">
    <source>
        <dbReference type="Pfam" id="PF03372"/>
    </source>
</evidence>
<feature type="domain" description="Endonuclease/exonuclease/phosphatase" evidence="1">
    <location>
        <begin position="95"/>
        <end position="243"/>
    </location>
</feature>
<dbReference type="Pfam" id="PF03372">
    <property type="entry name" value="Exo_endo_phos"/>
    <property type="match status" value="1"/>
</dbReference>
<dbReference type="Proteomes" id="UP001152795">
    <property type="component" value="Unassembled WGS sequence"/>
</dbReference>
<gene>
    <name evidence="2" type="ORF">PACLA_8A059980</name>
</gene>
<dbReference type="SUPFAM" id="SSF56219">
    <property type="entry name" value="DNase I-like"/>
    <property type="match status" value="1"/>
</dbReference>
<evidence type="ECO:0000313" key="3">
    <source>
        <dbReference type="Proteomes" id="UP001152795"/>
    </source>
</evidence>
<dbReference type="OrthoDB" id="5989319at2759"/>
<sequence>MRHGRPCVYYNNTTATFRTLLIGDLVFELNPGPTRSKISPIASVRHSYRPFRPTTSRDAEQSSRLSSRNTNNLITVNCSNYLNVHYQSLKFCVLNARSVRNKTADILDYICECKLDVVGITESWLSSDDAAVRTELCPDGYKFLDHPRDGLRGGGTGLIYRDLLCAKKLDAGIKRSFEFSEWSVTTSSHKFHIVVLYRPPYSSEHNVPMSVFFNEFSNYLESLLLSKEPLLISGDLNIHIDDAADADSFKFQDLLESTVLFLTIYAPVICDLLPAKPVMSIKRVSYRKLKCVNMTFLNQDLAATALYATCRGEPTNLLPDDVDALARDYNETLSCETNCHAPLKTKSVRGRASAPLYNGEINAAKRLRRKAERIWRKSKFLSDFNQFKVKRNRVTYLMNEARRTFYTNFIKENSDNQGKLFRAANKLLVAKDELCFPNYHNNTALATDIGEFFVRKISRIRSDIDAMVVDSSVSDLVPDDRVVNKDIALNSFRCLTENEVQDLIQESTKKSCALDPMPTSLVIRLTPLRPVITHIINSSLLTGHFPDKWKEALVKPLIKKKGLDALFTNLRPISNLQYISTLTERAVYDQTYHHMMTRELFPLLQSAYRKGHSTETALLTVQNDILMNMDRQQ</sequence>
<proteinExistence type="predicted"/>
<dbReference type="InterPro" id="IPR036691">
    <property type="entry name" value="Endo/exonu/phosph_ase_sf"/>
</dbReference>
<dbReference type="Gene3D" id="3.60.10.10">
    <property type="entry name" value="Endonuclease/exonuclease/phosphatase"/>
    <property type="match status" value="1"/>
</dbReference>
<keyword evidence="3" id="KW-1185">Reference proteome</keyword>
<dbReference type="EMBL" id="CACRXK020013691">
    <property type="protein sequence ID" value="CAB4025585.1"/>
    <property type="molecule type" value="Genomic_DNA"/>
</dbReference>
<reference evidence="2" key="1">
    <citation type="submission" date="2020-04" db="EMBL/GenBank/DDBJ databases">
        <authorList>
            <person name="Alioto T."/>
            <person name="Alioto T."/>
            <person name="Gomez Garrido J."/>
        </authorList>
    </citation>
    <scope>NUCLEOTIDE SEQUENCE</scope>
    <source>
        <strain evidence="2">A484AB</strain>
    </source>
</reference>
<organism evidence="2 3">
    <name type="scientific">Paramuricea clavata</name>
    <name type="common">Red gorgonian</name>
    <name type="synonym">Violescent sea-whip</name>
    <dbReference type="NCBI Taxonomy" id="317549"/>
    <lineage>
        <taxon>Eukaryota</taxon>
        <taxon>Metazoa</taxon>
        <taxon>Cnidaria</taxon>
        <taxon>Anthozoa</taxon>
        <taxon>Octocorallia</taxon>
        <taxon>Malacalcyonacea</taxon>
        <taxon>Plexauridae</taxon>
        <taxon>Paramuricea</taxon>
    </lineage>
</organism>
<evidence type="ECO:0000313" key="2">
    <source>
        <dbReference type="EMBL" id="CAB4025585.1"/>
    </source>
</evidence>
<dbReference type="PANTHER" id="PTHR46670">
    <property type="entry name" value="ENDO/EXONUCLEASE/PHOSPHATASE DOMAIN-CONTAINING PROTEIN"/>
    <property type="match status" value="1"/>
</dbReference>
<dbReference type="PANTHER" id="PTHR46670:SF3">
    <property type="entry name" value="ENDONUCLEASE_EXONUCLEASE_PHOSPHATASE DOMAIN-CONTAINING PROTEIN"/>
    <property type="match status" value="1"/>
</dbReference>
<dbReference type="AlphaFoldDB" id="A0A6S7J161"/>
<protein>
    <recommendedName>
        <fullName evidence="1">Endonuclease/exonuclease/phosphatase domain-containing protein</fullName>
    </recommendedName>
</protein>
<accession>A0A6S7J161</accession>
<dbReference type="InterPro" id="IPR005135">
    <property type="entry name" value="Endo/exonuclease/phosphatase"/>
</dbReference>